<dbReference type="Pfam" id="PF13561">
    <property type="entry name" value="adh_short_C2"/>
    <property type="match status" value="1"/>
</dbReference>
<evidence type="ECO:0000256" key="2">
    <source>
        <dbReference type="ARBA" id="ARBA00022857"/>
    </source>
</evidence>
<gene>
    <name evidence="4" type="ORF">BU24DRAFT_415604</name>
</gene>
<dbReference type="PROSITE" id="PS00061">
    <property type="entry name" value="ADH_SHORT"/>
    <property type="match status" value="1"/>
</dbReference>
<dbReference type="Proteomes" id="UP000799778">
    <property type="component" value="Unassembled WGS sequence"/>
</dbReference>
<dbReference type="PANTHER" id="PTHR24321:SF8">
    <property type="entry name" value="ESTRADIOL 17-BETA-DEHYDROGENASE 8-RELATED"/>
    <property type="match status" value="1"/>
</dbReference>
<sequence length="243" mass="25631">MSMSGKVIGVTGAGSGIGRATAMLLSRQGATLSLTDLNQASLDQTVELLDKSQSHNVMTMVVNVVDTEQVHAWIRQTVAKFKRFDGAANVAGIFRPLRLEDSTISDWDLMMDVNAKGVFHCLQAQIRAFDDAGGSIVTVASSAGVKGLASAPIYAASKHAVIGLCSSVAQDVACRKIRVNTVAPGLVDTPMTQSVLLAGTQRANPMNRAARVEEIASVVVYLLSDDSSFVTGACWRVDGGYTI</sequence>
<dbReference type="SUPFAM" id="SSF51735">
    <property type="entry name" value="NAD(P)-binding Rossmann-fold domains"/>
    <property type="match status" value="1"/>
</dbReference>
<dbReference type="GeneID" id="54283704"/>
<evidence type="ECO:0000256" key="3">
    <source>
        <dbReference type="ARBA" id="ARBA00023002"/>
    </source>
</evidence>
<evidence type="ECO:0000313" key="4">
    <source>
        <dbReference type="EMBL" id="KAF2008873.1"/>
    </source>
</evidence>
<keyword evidence="5" id="KW-1185">Reference proteome</keyword>
<keyword evidence="3" id="KW-0560">Oxidoreductase</keyword>
<dbReference type="InterPro" id="IPR036291">
    <property type="entry name" value="NAD(P)-bd_dom_sf"/>
</dbReference>
<dbReference type="FunFam" id="3.40.50.720:FF:000084">
    <property type="entry name" value="Short-chain dehydrogenase reductase"/>
    <property type="match status" value="1"/>
</dbReference>
<reference evidence="4" key="1">
    <citation type="journal article" date="2020" name="Stud. Mycol.">
        <title>101 Dothideomycetes genomes: a test case for predicting lifestyles and emergence of pathogens.</title>
        <authorList>
            <person name="Haridas S."/>
            <person name="Albert R."/>
            <person name="Binder M."/>
            <person name="Bloem J."/>
            <person name="Labutti K."/>
            <person name="Salamov A."/>
            <person name="Andreopoulos B."/>
            <person name="Baker S."/>
            <person name="Barry K."/>
            <person name="Bills G."/>
            <person name="Bluhm B."/>
            <person name="Cannon C."/>
            <person name="Castanera R."/>
            <person name="Culley D."/>
            <person name="Daum C."/>
            <person name="Ezra D."/>
            <person name="Gonzalez J."/>
            <person name="Henrissat B."/>
            <person name="Kuo A."/>
            <person name="Liang C."/>
            <person name="Lipzen A."/>
            <person name="Lutzoni F."/>
            <person name="Magnuson J."/>
            <person name="Mondo S."/>
            <person name="Nolan M."/>
            <person name="Ohm R."/>
            <person name="Pangilinan J."/>
            <person name="Park H.-J."/>
            <person name="Ramirez L."/>
            <person name="Alfaro M."/>
            <person name="Sun H."/>
            <person name="Tritt A."/>
            <person name="Yoshinaga Y."/>
            <person name="Zwiers L.-H."/>
            <person name="Turgeon B."/>
            <person name="Goodwin S."/>
            <person name="Spatafora J."/>
            <person name="Crous P."/>
            <person name="Grigoriev I."/>
        </authorList>
    </citation>
    <scope>NUCLEOTIDE SEQUENCE</scope>
    <source>
        <strain evidence="4">CBS 175.79</strain>
    </source>
</reference>
<dbReference type="PRINTS" id="PR00080">
    <property type="entry name" value="SDRFAMILY"/>
</dbReference>
<dbReference type="GO" id="GO:0016491">
    <property type="term" value="F:oxidoreductase activity"/>
    <property type="evidence" value="ECO:0007669"/>
    <property type="project" value="UniProtKB-KW"/>
</dbReference>
<dbReference type="AlphaFoldDB" id="A0A6A5X7G7"/>
<dbReference type="InterPro" id="IPR020904">
    <property type="entry name" value="Sc_DH/Rdtase_CS"/>
</dbReference>
<dbReference type="CDD" id="cd05233">
    <property type="entry name" value="SDR_c"/>
    <property type="match status" value="1"/>
</dbReference>
<dbReference type="OrthoDB" id="1669814at2759"/>
<keyword evidence="2" id="KW-0521">NADP</keyword>
<proteinExistence type="inferred from homology"/>
<comment type="similarity">
    <text evidence="1">Belongs to the short-chain dehydrogenases/reductases (SDR) family.</text>
</comment>
<evidence type="ECO:0000313" key="5">
    <source>
        <dbReference type="Proteomes" id="UP000799778"/>
    </source>
</evidence>
<protein>
    <submittedName>
        <fullName evidence="4">NAD(P)-binding protein</fullName>
    </submittedName>
</protein>
<name>A0A6A5X7G7_9PLEO</name>
<dbReference type="InterPro" id="IPR002347">
    <property type="entry name" value="SDR_fam"/>
</dbReference>
<dbReference type="PANTHER" id="PTHR24321">
    <property type="entry name" value="DEHYDROGENASES, SHORT CHAIN"/>
    <property type="match status" value="1"/>
</dbReference>
<dbReference type="Gene3D" id="3.40.50.720">
    <property type="entry name" value="NAD(P)-binding Rossmann-like Domain"/>
    <property type="match status" value="1"/>
</dbReference>
<accession>A0A6A5X7G7</accession>
<dbReference type="RefSeq" id="XP_033377212.1">
    <property type="nucleotide sequence ID" value="XM_033526307.1"/>
</dbReference>
<dbReference type="PRINTS" id="PR00081">
    <property type="entry name" value="GDHRDH"/>
</dbReference>
<evidence type="ECO:0000256" key="1">
    <source>
        <dbReference type="ARBA" id="ARBA00006484"/>
    </source>
</evidence>
<dbReference type="EMBL" id="ML978081">
    <property type="protein sequence ID" value="KAF2008873.1"/>
    <property type="molecule type" value="Genomic_DNA"/>
</dbReference>
<organism evidence="4 5">
    <name type="scientific">Aaosphaeria arxii CBS 175.79</name>
    <dbReference type="NCBI Taxonomy" id="1450172"/>
    <lineage>
        <taxon>Eukaryota</taxon>
        <taxon>Fungi</taxon>
        <taxon>Dikarya</taxon>
        <taxon>Ascomycota</taxon>
        <taxon>Pezizomycotina</taxon>
        <taxon>Dothideomycetes</taxon>
        <taxon>Pleosporomycetidae</taxon>
        <taxon>Pleosporales</taxon>
        <taxon>Pleosporales incertae sedis</taxon>
        <taxon>Aaosphaeria</taxon>
    </lineage>
</organism>